<dbReference type="Pfam" id="PF00651">
    <property type="entry name" value="BTB"/>
    <property type="match status" value="1"/>
</dbReference>
<organism evidence="3 4">
    <name type="scientific">Jaapia argillacea MUCL 33604</name>
    <dbReference type="NCBI Taxonomy" id="933084"/>
    <lineage>
        <taxon>Eukaryota</taxon>
        <taxon>Fungi</taxon>
        <taxon>Dikarya</taxon>
        <taxon>Basidiomycota</taxon>
        <taxon>Agaricomycotina</taxon>
        <taxon>Agaricomycetes</taxon>
        <taxon>Agaricomycetidae</taxon>
        <taxon>Jaapiales</taxon>
        <taxon>Jaapiaceae</taxon>
        <taxon>Jaapia</taxon>
    </lineage>
</organism>
<dbReference type="InterPro" id="IPR000210">
    <property type="entry name" value="BTB/POZ_dom"/>
</dbReference>
<dbReference type="InParanoid" id="A0A067P9G6"/>
<keyword evidence="4" id="KW-1185">Reference proteome</keyword>
<gene>
    <name evidence="3" type="ORF">JAAARDRAFT_199979</name>
</gene>
<accession>A0A067P9G6</accession>
<feature type="domain" description="BTB" evidence="2">
    <location>
        <begin position="47"/>
        <end position="118"/>
    </location>
</feature>
<dbReference type="Proteomes" id="UP000027265">
    <property type="component" value="Unassembled WGS sequence"/>
</dbReference>
<sequence>MATLGKRQRESTPETPSDARDNSTRLRIDKDSSEIVDAPHPFDNPKADIIIRSSDGVDFRMFKIILSLASRIFRDAFESPASTEQSKDGVSYVVVGEDSRTLTILLGSVFPGKTSNFETLTDVRTVMEASFKYEMEDLAEGARKALMEPRFLEKEPAGVFAIAYHSRLAESARTAARYTLRQPILAVFSPELECISGAVYHRLLDYHQQCGSAASAVPSKDKDAPPFLSGDEQLDCNFCAQGTGKKQKANAARLRTAWADYLSALSNELEKRPYVGVITGDEETFSKVSALAMQCNKSGCRNRTFNNLKHAREELVRSVEAAISGIPIPVEF</sequence>
<proteinExistence type="predicted"/>
<feature type="region of interest" description="Disordered" evidence="1">
    <location>
        <begin position="1"/>
        <end position="27"/>
    </location>
</feature>
<dbReference type="Gene3D" id="3.30.710.10">
    <property type="entry name" value="Potassium Channel Kv1.1, Chain A"/>
    <property type="match status" value="1"/>
</dbReference>
<dbReference type="OrthoDB" id="3164835at2759"/>
<dbReference type="AlphaFoldDB" id="A0A067P9G6"/>
<feature type="compositionally biased region" description="Basic and acidic residues" evidence="1">
    <location>
        <begin position="7"/>
        <end position="27"/>
    </location>
</feature>
<dbReference type="HOGENOM" id="CLU_052397_0_1_1"/>
<name>A0A067P9G6_9AGAM</name>
<evidence type="ECO:0000256" key="1">
    <source>
        <dbReference type="SAM" id="MobiDB-lite"/>
    </source>
</evidence>
<protein>
    <recommendedName>
        <fullName evidence="2">BTB domain-containing protein</fullName>
    </recommendedName>
</protein>
<dbReference type="InterPro" id="IPR011333">
    <property type="entry name" value="SKP1/BTB/POZ_sf"/>
</dbReference>
<evidence type="ECO:0000259" key="2">
    <source>
        <dbReference type="PROSITE" id="PS50097"/>
    </source>
</evidence>
<evidence type="ECO:0000313" key="3">
    <source>
        <dbReference type="EMBL" id="KDQ50425.1"/>
    </source>
</evidence>
<evidence type="ECO:0000313" key="4">
    <source>
        <dbReference type="Proteomes" id="UP000027265"/>
    </source>
</evidence>
<reference evidence="4" key="1">
    <citation type="journal article" date="2014" name="Proc. Natl. Acad. Sci. U.S.A.">
        <title>Extensive sampling of basidiomycete genomes demonstrates inadequacy of the white-rot/brown-rot paradigm for wood decay fungi.</title>
        <authorList>
            <person name="Riley R."/>
            <person name="Salamov A.A."/>
            <person name="Brown D.W."/>
            <person name="Nagy L.G."/>
            <person name="Floudas D."/>
            <person name="Held B.W."/>
            <person name="Levasseur A."/>
            <person name="Lombard V."/>
            <person name="Morin E."/>
            <person name="Otillar R."/>
            <person name="Lindquist E.A."/>
            <person name="Sun H."/>
            <person name="LaButti K.M."/>
            <person name="Schmutz J."/>
            <person name="Jabbour D."/>
            <person name="Luo H."/>
            <person name="Baker S.E."/>
            <person name="Pisabarro A.G."/>
            <person name="Walton J.D."/>
            <person name="Blanchette R.A."/>
            <person name="Henrissat B."/>
            <person name="Martin F."/>
            <person name="Cullen D."/>
            <person name="Hibbett D.S."/>
            <person name="Grigoriev I.V."/>
        </authorList>
    </citation>
    <scope>NUCLEOTIDE SEQUENCE [LARGE SCALE GENOMIC DNA]</scope>
    <source>
        <strain evidence="4">MUCL 33604</strain>
    </source>
</reference>
<dbReference type="STRING" id="933084.A0A067P9G6"/>
<dbReference type="EMBL" id="KL197760">
    <property type="protein sequence ID" value="KDQ50425.1"/>
    <property type="molecule type" value="Genomic_DNA"/>
</dbReference>
<dbReference type="PROSITE" id="PS50097">
    <property type="entry name" value="BTB"/>
    <property type="match status" value="1"/>
</dbReference>